<proteinExistence type="predicted"/>
<accession>Q22U72</accession>
<feature type="region of interest" description="Disordered" evidence="1">
    <location>
        <begin position="56"/>
        <end position="76"/>
    </location>
</feature>
<evidence type="ECO:0000313" key="4">
    <source>
        <dbReference type="Proteomes" id="UP000009168"/>
    </source>
</evidence>
<reference evidence="4" key="1">
    <citation type="journal article" date="2006" name="PLoS Biol.">
        <title>Macronuclear genome sequence of the ciliate Tetrahymena thermophila, a model eukaryote.</title>
        <authorList>
            <person name="Eisen J.A."/>
            <person name="Coyne R.S."/>
            <person name="Wu M."/>
            <person name="Wu D."/>
            <person name="Thiagarajan M."/>
            <person name="Wortman J.R."/>
            <person name="Badger J.H."/>
            <person name="Ren Q."/>
            <person name="Amedeo P."/>
            <person name="Jones K.M."/>
            <person name="Tallon L.J."/>
            <person name="Delcher A.L."/>
            <person name="Salzberg S.L."/>
            <person name="Silva J.C."/>
            <person name="Haas B.J."/>
            <person name="Majoros W.H."/>
            <person name="Farzad M."/>
            <person name="Carlton J.M."/>
            <person name="Smith R.K. Jr."/>
            <person name="Garg J."/>
            <person name="Pearlman R.E."/>
            <person name="Karrer K.M."/>
            <person name="Sun L."/>
            <person name="Manning G."/>
            <person name="Elde N.C."/>
            <person name="Turkewitz A.P."/>
            <person name="Asai D.J."/>
            <person name="Wilkes D.E."/>
            <person name="Wang Y."/>
            <person name="Cai H."/>
            <person name="Collins K."/>
            <person name="Stewart B.A."/>
            <person name="Lee S.R."/>
            <person name="Wilamowska K."/>
            <person name="Weinberg Z."/>
            <person name="Ruzzo W.L."/>
            <person name="Wloga D."/>
            <person name="Gaertig J."/>
            <person name="Frankel J."/>
            <person name="Tsao C.-C."/>
            <person name="Gorovsky M.A."/>
            <person name="Keeling P.J."/>
            <person name="Waller R.F."/>
            <person name="Patron N.J."/>
            <person name="Cherry J.M."/>
            <person name="Stover N.A."/>
            <person name="Krieger C.J."/>
            <person name="del Toro C."/>
            <person name="Ryder H.F."/>
            <person name="Williamson S.C."/>
            <person name="Barbeau R.A."/>
            <person name="Hamilton E.P."/>
            <person name="Orias E."/>
        </authorList>
    </citation>
    <scope>NUCLEOTIDE SEQUENCE [LARGE SCALE GENOMIC DNA]</scope>
    <source>
        <strain evidence="4">SB210</strain>
    </source>
</reference>
<dbReference type="InterPro" id="IPR029684">
    <property type="entry name" value="Schlafen"/>
</dbReference>
<dbReference type="InterPro" id="IPR038461">
    <property type="entry name" value="Schlafen_AlbA_2_dom_sf"/>
</dbReference>
<dbReference type="PANTHER" id="PTHR12155">
    <property type="entry name" value="SCHLAFEN"/>
    <property type="match status" value="1"/>
</dbReference>
<dbReference type="InParanoid" id="Q22U72"/>
<dbReference type="KEGG" id="tet:TTHERM_00263110"/>
<dbReference type="PANTHER" id="PTHR12155:SF41">
    <property type="entry name" value="SCHLAFEN ALBA-2 DOMAIN-CONTAINING PROTEIN"/>
    <property type="match status" value="1"/>
</dbReference>
<feature type="domain" description="Schlafen AlbA-2" evidence="2">
    <location>
        <begin position="113"/>
        <end position="221"/>
    </location>
</feature>
<organism evidence="3 4">
    <name type="scientific">Tetrahymena thermophila (strain SB210)</name>
    <dbReference type="NCBI Taxonomy" id="312017"/>
    <lineage>
        <taxon>Eukaryota</taxon>
        <taxon>Sar</taxon>
        <taxon>Alveolata</taxon>
        <taxon>Ciliophora</taxon>
        <taxon>Intramacronucleata</taxon>
        <taxon>Oligohymenophorea</taxon>
        <taxon>Hymenostomatida</taxon>
        <taxon>Tetrahymenina</taxon>
        <taxon>Tetrahymenidae</taxon>
        <taxon>Tetrahymena</taxon>
    </lineage>
</organism>
<dbReference type="HOGENOM" id="CLU_435158_0_0_1"/>
<dbReference type="EMBL" id="GG662830">
    <property type="protein sequence ID" value="EAR88815.2"/>
    <property type="molecule type" value="Genomic_DNA"/>
</dbReference>
<dbReference type="OrthoDB" id="10259112at2759"/>
<dbReference type="GeneID" id="7846163"/>
<protein>
    <submittedName>
        <fullName evidence="3">Divergent AAA domain protein</fullName>
    </submittedName>
</protein>
<dbReference type="Proteomes" id="UP000009168">
    <property type="component" value="Unassembled WGS sequence"/>
</dbReference>
<gene>
    <name evidence="3" type="ORF">TTHERM_00263110</name>
</gene>
<name>Q22U72_TETTS</name>
<dbReference type="eggNOG" id="ENOG502QTT1">
    <property type="taxonomic scope" value="Eukaryota"/>
</dbReference>
<dbReference type="Pfam" id="PF04326">
    <property type="entry name" value="SLFN_AlbA_2"/>
    <property type="match status" value="1"/>
</dbReference>
<dbReference type="InterPro" id="IPR007421">
    <property type="entry name" value="Schlafen_AlbA_2_dom"/>
</dbReference>
<evidence type="ECO:0000313" key="3">
    <source>
        <dbReference type="EMBL" id="EAR88815.2"/>
    </source>
</evidence>
<keyword evidence="4" id="KW-1185">Reference proteome</keyword>
<evidence type="ECO:0000256" key="1">
    <source>
        <dbReference type="SAM" id="MobiDB-lite"/>
    </source>
</evidence>
<dbReference type="RefSeq" id="XP_001009060.2">
    <property type="nucleotide sequence ID" value="XM_001009060.3"/>
</dbReference>
<dbReference type="Gene3D" id="3.30.950.30">
    <property type="entry name" value="Schlafen, AAA domain"/>
    <property type="match status" value="1"/>
</dbReference>
<evidence type="ECO:0000259" key="2">
    <source>
        <dbReference type="Pfam" id="PF04326"/>
    </source>
</evidence>
<dbReference type="AlphaFoldDB" id="Q22U72"/>
<sequence>MSAFPNKSMSSYQPNNKKPYNKHTSNSNHVSTKYNNESSNGIEELTAKDMIRHQSNPQVQEEIEEQKNNSSGNIPEGTVSIHERGYFFMNEIVDCNDDSRLAIPFTIWPISKGDKSEYELHKTICAFLNLEGGVIVLGINKKTKSVQGIRVTDSQRENFALCVKNIRSQFYPQVDEDEIGIDYFPIRSYENKQIIIQDMYVLKVRVNQGKLRDRLYKWPYSIDPVSSVVSQHSNSRFVAENKSIVSYKRDGELNKRIYYIEQEEEIISRARNPVPLAQPIVYPPPTFELILSPYILQIFDIPIAENRKKIIQIIFSKFNLQAEEHGQHVFLESRLVPTNLIKSVLEFAKEKEAKMYSDLGAKKVVVDGKGRLPPHNSANLVVVNNSLSSRRDEYQKKLEQLMSDRKIQHTRPQFQHRIVYSVADLEDFKNNMLAEKNNLKSYCFENKFEIVTPQKQLDLYNINPAQGEVLKEEIDQLFEGLNIERCDKIDQKGYKLQYYFSDPYEMLIANDRIKNTSSIKQHFKEQQIKIFMPYNEFIQ</sequence>
<feature type="region of interest" description="Disordered" evidence="1">
    <location>
        <begin position="1"/>
        <end position="40"/>
    </location>
</feature>